<dbReference type="InterPro" id="IPR050351">
    <property type="entry name" value="BphY/WalK/GraS-like"/>
</dbReference>
<evidence type="ECO:0000256" key="5">
    <source>
        <dbReference type="ARBA" id="ARBA00022475"/>
    </source>
</evidence>
<dbReference type="InterPro" id="IPR005467">
    <property type="entry name" value="His_kinase_dom"/>
</dbReference>
<comment type="subcellular location">
    <subcellularLocation>
        <location evidence="2">Cell membrane</location>
    </subcellularLocation>
</comment>
<dbReference type="InterPro" id="IPR014310">
    <property type="entry name" value="Sig_transdc_His_kinase_PhoR"/>
</dbReference>
<evidence type="ECO:0000256" key="4">
    <source>
        <dbReference type="ARBA" id="ARBA00022448"/>
    </source>
</evidence>
<proteinExistence type="predicted"/>
<keyword evidence="13" id="KW-0902">Two-component regulatory system</keyword>
<dbReference type="Pfam" id="PF11808">
    <property type="entry name" value="PhoR"/>
    <property type="match status" value="1"/>
</dbReference>
<keyword evidence="11" id="KW-0067">ATP-binding</keyword>
<dbReference type="Gene3D" id="3.30.565.10">
    <property type="entry name" value="Histidine kinase-like ATPase, C-terminal domain"/>
    <property type="match status" value="1"/>
</dbReference>
<dbReference type="InterPro" id="IPR021766">
    <property type="entry name" value="PhoR_N"/>
</dbReference>
<dbReference type="NCBIfam" id="TIGR02966">
    <property type="entry name" value="phoR_proteo"/>
    <property type="match status" value="1"/>
</dbReference>
<dbReference type="SMART" id="SM00387">
    <property type="entry name" value="HATPase_c"/>
    <property type="match status" value="1"/>
</dbReference>
<dbReference type="GO" id="GO:0004673">
    <property type="term" value="F:protein histidine kinase activity"/>
    <property type="evidence" value="ECO:0007669"/>
    <property type="project" value="UniProtKB-EC"/>
</dbReference>
<evidence type="ECO:0000256" key="10">
    <source>
        <dbReference type="ARBA" id="ARBA00022777"/>
    </source>
</evidence>
<dbReference type="Pfam" id="PF02518">
    <property type="entry name" value="HATPase_c"/>
    <property type="match status" value="1"/>
</dbReference>
<protein>
    <recommendedName>
        <fullName evidence="3">histidine kinase</fullName>
        <ecNumber evidence="3">2.7.13.3</ecNumber>
    </recommendedName>
</protein>
<evidence type="ECO:0000256" key="1">
    <source>
        <dbReference type="ARBA" id="ARBA00000085"/>
    </source>
</evidence>
<dbReference type="InterPro" id="IPR036097">
    <property type="entry name" value="HisK_dim/P_sf"/>
</dbReference>
<evidence type="ECO:0000256" key="13">
    <source>
        <dbReference type="ARBA" id="ARBA00023012"/>
    </source>
</evidence>
<feature type="domain" description="Histidine kinase" evidence="15">
    <location>
        <begin position="212"/>
        <end position="429"/>
    </location>
</feature>
<keyword evidence="5" id="KW-1003">Cell membrane</keyword>
<dbReference type="Proteomes" id="UP001520878">
    <property type="component" value="Unassembled WGS sequence"/>
</dbReference>
<feature type="transmembrane region" description="Helical" evidence="14">
    <location>
        <begin position="15"/>
        <end position="45"/>
    </location>
</feature>
<evidence type="ECO:0000256" key="11">
    <source>
        <dbReference type="ARBA" id="ARBA00022840"/>
    </source>
</evidence>
<dbReference type="Gene3D" id="3.30.450.20">
    <property type="entry name" value="PAS domain"/>
    <property type="match status" value="1"/>
</dbReference>
<accession>A0ABS8G8K8</accession>
<dbReference type="PANTHER" id="PTHR45453:SF1">
    <property type="entry name" value="PHOSPHATE REGULON SENSOR PROTEIN PHOR"/>
    <property type="match status" value="1"/>
</dbReference>
<evidence type="ECO:0000256" key="9">
    <source>
        <dbReference type="ARBA" id="ARBA00022741"/>
    </source>
</evidence>
<evidence type="ECO:0000256" key="7">
    <source>
        <dbReference type="ARBA" id="ARBA00022679"/>
    </source>
</evidence>
<evidence type="ECO:0000259" key="15">
    <source>
        <dbReference type="PROSITE" id="PS50109"/>
    </source>
</evidence>
<reference evidence="16 17" key="1">
    <citation type="submission" date="2021-10" db="EMBL/GenBank/DDBJ databases">
        <title>Draft genome of Aestuariibacter halophilus JC2043.</title>
        <authorList>
            <person name="Emsley S.A."/>
            <person name="Pfannmuller K.M."/>
            <person name="Ushijima B."/>
            <person name="Saw J.H."/>
            <person name="Videau P."/>
        </authorList>
    </citation>
    <scope>NUCLEOTIDE SEQUENCE [LARGE SCALE GENOMIC DNA]</scope>
    <source>
        <strain evidence="16 17">JC2043</strain>
    </source>
</reference>
<evidence type="ECO:0000256" key="2">
    <source>
        <dbReference type="ARBA" id="ARBA00004236"/>
    </source>
</evidence>
<keyword evidence="4" id="KW-0813">Transport</keyword>
<evidence type="ECO:0000313" key="16">
    <source>
        <dbReference type="EMBL" id="MCC2616431.1"/>
    </source>
</evidence>
<dbReference type="SUPFAM" id="SSF47384">
    <property type="entry name" value="Homodimeric domain of signal transducing histidine kinase"/>
    <property type="match status" value="1"/>
</dbReference>
<sequence length="441" mass="50677">MYYPFSRSGTLLKLAAYFTLCAIFGAYVGHIGWAIALGAMCLLVLSYRQLFRLNHWLWHSKKMTPPVSEGLWSYIYEGIYVMQRRDRRKRKELSKMVKRFREGSEALPDATVVLDEDGAIVWCNKLARFSLGLRFPQDFGRRIDNLIRHPKFLDYFHAREFDKPIEVQSPLNQDKILEYRFIPYGDKQLLLIARDVTKFVQLEQMRRDFVANVSHELRTPLTVISGYLEMAPDDGQLPASVQQKAFKEMSSQAKRMQTLIEELLVLSRIEANVDQQFDNVVDVPSMLQTIATEANTLNREKQHEITFSVDPQLKVYGLETELRSAFSNLIFNAVHYTPAPGKIEVRWQLEGEDAVFRVRDNGEGIAAKHLSRLTERFYRVDKARSRRTGGSGLGLAIVKHVLSHHNSQLMIDSEVNVGSEFWFILSSELVATVSPQTLKQG</sequence>
<evidence type="ECO:0000256" key="3">
    <source>
        <dbReference type="ARBA" id="ARBA00012438"/>
    </source>
</evidence>
<dbReference type="SUPFAM" id="SSF55874">
    <property type="entry name" value="ATPase domain of HSP90 chaperone/DNA topoisomerase II/histidine kinase"/>
    <property type="match status" value="1"/>
</dbReference>
<dbReference type="RefSeq" id="WP_229159713.1">
    <property type="nucleotide sequence ID" value="NZ_JAJEWP010000002.1"/>
</dbReference>
<evidence type="ECO:0000256" key="14">
    <source>
        <dbReference type="SAM" id="Phobius"/>
    </source>
</evidence>
<keyword evidence="10 16" id="KW-0418">Kinase</keyword>
<evidence type="ECO:0000256" key="12">
    <source>
        <dbReference type="ARBA" id="ARBA00022989"/>
    </source>
</evidence>
<gene>
    <name evidence="16" type="primary">phoR</name>
    <name evidence="16" type="ORF">LJ739_09280</name>
</gene>
<evidence type="ECO:0000313" key="17">
    <source>
        <dbReference type="Proteomes" id="UP001520878"/>
    </source>
</evidence>
<keyword evidence="12 14" id="KW-1133">Transmembrane helix</keyword>
<keyword evidence="7 16" id="KW-0808">Transferase</keyword>
<keyword evidence="9" id="KW-0547">Nucleotide-binding</keyword>
<comment type="catalytic activity">
    <reaction evidence="1">
        <text>ATP + protein L-histidine = ADP + protein N-phospho-L-histidine.</text>
        <dbReference type="EC" id="2.7.13.3"/>
    </reaction>
</comment>
<evidence type="ECO:0000256" key="6">
    <source>
        <dbReference type="ARBA" id="ARBA00022553"/>
    </source>
</evidence>
<dbReference type="Pfam" id="PF00512">
    <property type="entry name" value="HisKA"/>
    <property type="match status" value="1"/>
</dbReference>
<dbReference type="InterPro" id="IPR004358">
    <property type="entry name" value="Sig_transdc_His_kin-like_C"/>
</dbReference>
<comment type="caution">
    <text evidence="16">The sequence shown here is derived from an EMBL/GenBank/DDBJ whole genome shotgun (WGS) entry which is preliminary data.</text>
</comment>
<dbReference type="PRINTS" id="PR00344">
    <property type="entry name" value="BCTRLSENSOR"/>
</dbReference>
<dbReference type="InterPro" id="IPR003661">
    <property type="entry name" value="HisK_dim/P_dom"/>
</dbReference>
<evidence type="ECO:0000256" key="8">
    <source>
        <dbReference type="ARBA" id="ARBA00022692"/>
    </source>
</evidence>
<name>A0ABS8G8K8_9ALTE</name>
<dbReference type="NCBIfam" id="NF008235">
    <property type="entry name" value="PRK11006.1"/>
    <property type="match status" value="1"/>
</dbReference>
<dbReference type="PROSITE" id="PS50109">
    <property type="entry name" value="HIS_KIN"/>
    <property type="match status" value="1"/>
</dbReference>
<dbReference type="EMBL" id="JAJEWP010000002">
    <property type="protein sequence ID" value="MCC2616431.1"/>
    <property type="molecule type" value="Genomic_DNA"/>
</dbReference>
<keyword evidence="17" id="KW-1185">Reference proteome</keyword>
<keyword evidence="6" id="KW-0597">Phosphoprotein</keyword>
<dbReference type="InterPro" id="IPR036890">
    <property type="entry name" value="HATPase_C_sf"/>
</dbReference>
<dbReference type="CDD" id="cd00082">
    <property type="entry name" value="HisKA"/>
    <property type="match status" value="1"/>
</dbReference>
<dbReference type="SMART" id="SM00388">
    <property type="entry name" value="HisKA"/>
    <property type="match status" value="1"/>
</dbReference>
<dbReference type="EC" id="2.7.13.3" evidence="3"/>
<organism evidence="16 17">
    <name type="scientific">Fluctibacter halophilus</name>
    <dbReference type="NCBI Taxonomy" id="226011"/>
    <lineage>
        <taxon>Bacteria</taxon>
        <taxon>Pseudomonadati</taxon>
        <taxon>Pseudomonadota</taxon>
        <taxon>Gammaproteobacteria</taxon>
        <taxon>Alteromonadales</taxon>
        <taxon>Alteromonadaceae</taxon>
        <taxon>Fluctibacter</taxon>
    </lineage>
</organism>
<dbReference type="SUPFAM" id="SSF55785">
    <property type="entry name" value="PYP-like sensor domain (PAS domain)"/>
    <property type="match status" value="1"/>
</dbReference>
<dbReference type="InterPro" id="IPR003594">
    <property type="entry name" value="HATPase_dom"/>
</dbReference>
<keyword evidence="14" id="KW-0472">Membrane</keyword>
<dbReference type="InterPro" id="IPR035965">
    <property type="entry name" value="PAS-like_dom_sf"/>
</dbReference>
<keyword evidence="8 14" id="KW-0812">Transmembrane</keyword>
<dbReference type="Gene3D" id="1.10.287.130">
    <property type="match status" value="1"/>
</dbReference>
<dbReference type="PANTHER" id="PTHR45453">
    <property type="entry name" value="PHOSPHATE REGULON SENSOR PROTEIN PHOR"/>
    <property type="match status" value="1"/>
</dbReference>